<dbReference type="Proteomes" id="UP000644610">
    <property type="component" value="Unassembled WGS sequence"/>
</dbReference>
<keyword evidence="2" id="KW-0472">Membrane</keyword>
<evidence type="ECO:0000256" key="2">
    <source>
        <dbReference type="SAM" id="Phobius"/>
    </source>
</evidence>
<gene>
    <name evidence="3" type="ORF">Psi02_56280</name>
</gene>
<feature type="transmembrane region" description="Helical" evidence="2">
    <location>
        <begin position="184"/>
        <end position="205"/>
    </location>
</feature>
<accession>A0A8J3XQA1</accession>
<reference evidence="3" key="1">
    <citation type="submission" date="2021-01" db="EMBL/GenBank/DDBJ databases">
        <title>Whole genome shotgun sequence of Planotetraspora silvatica NBRC 100141.</title>
        <authorList>
            <person name="Komaki H."/>
            <person name="Tamura T."/>
        </authorList>
    </citation>
    <scope>NUCLEOTIDE SEQUENCE</scope>
    <source>
        <strain evidence="3">NBRC 100141</strain>
    </source>
</reference>
<organism evidence="3 4">
    <name type="scientific">Planotetraspora silvatica</name>
    <dbReference type="NCBI Taxonomy" id="234614"/>
    <lineage>
        <taxon>Bacteria</taxon>
        <taxon>Bacillati</taxon>
        <taxon>Actinomycetota</taxon>
        <taxon>Actinomycetes</taxon>
        <taxon>Streptosporangiales</taxon>
        <taxon>Streptosporangiaceae</taxon>
        <taxon>Planotetraspora</taxon>
    </lineage>
</organism>
<name>A0A8J3XQA1_9ACTN</name>
<proteinExistence type="predicted"/>
<evidence type="ECO:0000256" key="1">
    <source>
        <dbReference type="SAM" id="MobiDB-lite"/>
    </source>
</evidence>
<comment type="caution">
    <text evidence="3">The sequence shown here is derived from an EMBL/GenBank/DDBJ whole genome shotgun (WGS) entry which is preliminary data.</text>
</comment>
<sequence>MSGYAWPFLVARGRRLGYRTLLAPGFLISAGEHGVLDDTVVPDSQEDRAAVVETETPSGRRISIVHATHIVTAADVAEPGTPPTERAPRDTHSRPLQLIYGFVYVGGGAGPPGADDLRICRELSLAAYRRFLADEEAFRVESGHGFALRSALNGGVTEPEELAQSSMPGIEDSDETPDPVGPSYTVVILLVGAVVLIGVVILAMLRLTTTPEPIKPCPSVPVLASQTDPKQPAPAPQPAQIKPTPKPPATAPCLLPREKPQSK</sequence>
<protein>
    <submittedName>
        <fullName evidence="3">Uncharacterized protein</fullName>
    </submittedName>
</protein>
<keyword evidence="4" id="KW-1185">Reference proteome</keyword>
<dbReference type="EMBL" id="BOOQ01000040">
    <property type="protein sequence ID" value="GII49204.1"/>
    <property type="molecule type" value="Genomic_DNA"/>
</dbReference>
<evidence type="ECO:0000313" key="4">
    <source>
        <dbReference type="Proteomes" id="UP000644610"/>
    </source>
</evidence>
<evidence type="ECO:0000313" key="3">
    <source>
        <dbReference type="EMBL" id="GII49204.1"/>
    </source>
</evidence>
<feature type="region of interest" description="Disordered" evidence="1">
    <location>
        <begin position="218"/>
        <end position="263"/>
    </location>
</feature>
<keyword evidence="2" id="KW-0812">Transmembrane</keyword>
<feature type="region of interest" description="Disordered" evidence="1">
    <location>
        <begin position="159"/>
        <end position="178"/>
    </location>
</feature>
<dbReference type="RefSeq" id="WP_203978630.1">
    <property type="nucleotide sequence ID" value="NZ_BAAAKY010000015.1"/>
</dbReference>
<keyword evidence="2" id="KW-1133">Transmembrane helix</keyword>
<dbReference type="AlphaFoldDB" id="A0A8J3XQA1"/>